<dbReference type="EMBL" id="JAKOGI010000266">
    <property type="protein sequence ID" value="KAJ8438182.1"/>
    <property type="molecule type" value="Genomic_DNA"/>
</dbReference>
<dbReference type="Proteomes" id="UP001153076">
    <property type="component" value="Unassembled WGS sequence"/>
</dbReference>
<reference evidence="1" key="1">
    <citation type="submission" date="2022-04" db="EMBL/GenBank/DDBJ databases">
        <title>Carnegiea gigantea Genome sequencing and assembly v2.</title>
        <authorList>
            <person name="Copetti D."/>
            <person name="Sanderson M.J."/>
            <person name="Burquez A."/>
            <person name="Wojciechowski M.F."/>
        </authorList>
    </citation>
    <scope>NUCLEOTIDE SEQUENCE</scope>
    <source>
        <strain evidence="1">SGP5-SGP5p</strain>
        <tissue evidence="1">Aerial part</tissue>
    </source>
</reference>
<dbReference type="Gene3D" id="2.40.70.10">
    <property type="entry name" value="Acid Proteases"/>
    <property type="match status" value="1"/>
</dbReference>
<comment type="caution">
    <text evidence="1">The sequence shown here is derived from an EMBL/GenBank/DDBJ whole genome shotgun (WGS) entry which is preliminary data.</text>
</comment>
<dbReference type="AlphaFoldDB" id="A0A9Q1K8B1"/>
<organism evidence="1 2">
    <name type="scientific">Carnegiea gigantea</name>
    <dbReference type="NCBI Taxonomy" id="171969"/>
    <lineage>
        <taxon>Eukaryota</taxon>
        <taxon>Viridiplantae</taxon>
        <taxon>Streptophyta</taxon>
        <taxon>Embryophyta</taxon>
        <taxon>Tracheophyta</taxon>
        <taxon>Spermatophyta</taxon>
        <taxon>Magnoliopsida</taxon>
        <taxon>eudicotyledons</taxon>
        <taxon>Gunneridae</taxon>
        <taxon>Pentapetalae</taxon>
        <taxon>Caryophyllales</taxon>
        <taxon>Cactineae</taxon>
        <taxon>Cactaceae</taxon>
        <taxon>Cactoideae</taxon>
        <taxon>Echinocereeae</taxon>
        <taxon>Carnegiea</taxon>
    </lineage>
</organism>
<evidence type="ECO:0000313" key="1">
    <source>
        <dbReference type="EMBL" id="KAJ8438182.1"/>
    </source>
</evidence>
<accession>A0A9Q1K8B1</accession>
<gene>
    <name evidence="1" type="ORF">Cgig2_001900</name>
</gene>
<dbReference type="OrthoDB" id="2747330at2759"/>
<dbReference type="InterPro" id="IPR021109">
    <property type="entry name" value="Peptidase_aspartic_dom_sf"/>
</dbReference>
<evidence type="ECO:0000313" key="2">
    <source>
        <dbReference type="Proteomes" id="UP001153076"/>
    </source>
</evidence>
<dbReference type="SUPFAM" id="SSF50630">
    <property type="entry name" value="Acid proteases"/>
    <property type="match status" value="1"/>
</dbReference>
<protein>
    <submittedName>
        <fullName evidence="1">Uncharacterized protein</fullName>
    </submittedName>
</protein>
<keyword evidence="2" id="KW-1185">Reference proteome</keyword>
<sequence>MTRSALSTTIVPPPEQYNNTHISVEAESSNTTHTANAPLMQWRVDVHATVVDWADQGFGNTMEEEGRRTTPSSAARIVHTTPFHSGSDGCSLLDFYSNHSLISMLTHYYVALKSIDGGGDVHEFSLNLLSSERGAMIDSRTILGYLPDDIYEMTQTKIFSKQPKLEIETEEGDFKCFKYSGKEGGVLVGKPAHFSHELEAIGVCVKEYTISSERIRLRKNMGNKEIQSKTNTICTHQN</sequence>
<proteinExistence type="predicted"/>
<name>A0A9Q1K8B1_9CARY</name>